<dbReference type="Gene3D" id="1.10.1220.10">
    <property type="entry name" value="Met repressor-like"/>
    <property type="match status" value="1"/>
</dbReference>
<dbReference type="AlphaFoldDB" id="A0A0F9JUT0"/>
<dbReference type="Pfam" id="PF22513">
    <property type="entry name" value="FitA-like_RHH"/>
    <property type="match status" value="1"/>
</dbReference>
<dbReference type="InterPro" id="IPR053853">
    <property type="entry name" value="FitA-like_RHH"/>
</dbReference>
<accession>A0A0F9JUT0</accession>
<dbReference type="EMBL" id="LAZR01010573">
    <property type="protein sequence ID" value="KKM66231.1"/>
    <property type="molecule type" value="Genomic_DNA"/>
</dbReference>
<feature type="region of interest" description="Disordered" evidence="1">
    <location>
        <begin position="64"/>
        <end position="85"/>
    </location>
</feature>
<evidence type="ECO:0000313" key="3">
    <source>
        <dbReference type="EMBL" id="KKM66231.1"/>
    </source>
</evidence>
<organism evidence="3">
    <name type="scientific">marine sediment metagenome</name>
    <dbReference type="NCBI Taxonomy" id="412755"/>
    <lineage>
        <taxon>unclassified sequences</taxon>
        <taxon>metagenomes</taxon>
        <taxon>ecological metagenomes</taxon>
    </lineage>
</organism>
<sequence length="85" mass="9443">MASLTLRNIDESLKASLRMSAAEHNRSMEEEARQILKQFLLRKRSSVGIGSCISKRFSVIGGADLPDVHRSGPRRPPAFFSDDAQ</sequence>
<protein>
    <recommendedName>
        <fullName evidence="2">Antitoxin FitA-like ribbon-helix-helix domain-containing protein</fullName>
    </recommendedName>
</protein>
<evidence type="ECO:0000259" key="2">
    <source>
        <dbReference type="Pfam" id="PF22513"/>
    </source>
</evidence>
<evidence type="ECO:0000256" key="1">
    <source>
        <dbReference type="SAM" id="MobiDB-lite"/>
    </source>
</evidence>
<dbReference type="InterPro" id="IPR013321">
    <property type="entry name" value="Arc_rbn_hlx_hlx"/>
</dbReference>
<dbReference type="SUPFAM" id="SSF47598">
    <property type="entry name" value="Ribbon-helix-helix"/>
    <property type="match status" value="1"/>
</dbReference>
<gene>
    <name evidence="3" type="ORF">LCGC14_1483270</name>
</gene>
<comment type="caution">
    <text evidence="3">The sequence shown here is derived from an EMBL/GenBank/DDBJ whole genome shotgun (WGS) entry which is preliminary data.</text>
</comment>
<reference evidence="3" key="1">
    <citation type="journal article" date="2015" name="Nature">
        <title>Complex archaea that bridge the gap between prokaryotes and eukaryotes.</title>
        <authorList>
            <person name="Spang A."/>
            <person name="Saw J.H."/>
            <person name="Jorgensen S.L."/>
            <person name="Zaremba-Niedzwiedzka K."/>
            <person name="Martijn J."/>
            <person name="Lind A.E."/>
            <person name="van Eijk R."/>
            <person name="Schleper C."/>
            <person name="Guy L."/>
            <person name="Ettema T.J."/>
        </authorList>
    </citation>
    <scope>NUCLEOTIDE SEQUENCE</scope>
</reference>
<feature type="domain" description="Antitoxin FitA-like ribbon-helix-helix" evidence="2">
    <location>
        <begin position="2"/>
        <end position="38"/>
    </location>
</feature>
<dbReference type="InterPro" id="IPR010985">
    <property type="entry name" value="Ribbon_hlx_hlx"/>
</dbReference>
<proteinExistence type="predicted"/>
<dbReference type="GO" id="GO:0006355">
    <property type="term" value="P:regulation of DNA-templated transcription"/>
    <property type="evidence" value="ECO:0007669"/>
    <property type="project" value="InterPro"/>
</dbReference>
<name>A0A0F9JUT0_9ZZZZ</name>